<organism evidence="1 2">
    <name type="scientific">Xenorhabdus cabanillasii JM26</name>
    <dbReference type="NCBI Taxonomy" id="1427517"/>
    <lineage>
        <taxon>Bacteria</taxon>
        <taxon>Pseudomonadati</taxon>
        <taxon>Pseudomonadota</taxon>
        <taxon>Gammaproteobacteria</taxon>
        <taxon>Enterobacterales</taxon>
        <taxon>Morganellaceae</taxon>
        <taxon>Xenorhabdus</taxon>
    </lineage>
</organism>
<dbReference type="Proteomes" id="UP000019197">
    <property type="component" value="Unassembled WGS sequence"/>
</dbReference>
<evidence type="ECO:0000313" key="1">
    <source>
        <dbReference type="EMBL" id="CDL79195.1"/>
    </source>
</evidence>
<gene>
    <name evidence="1" type="ORF">XCR1_1060046</name>
</gene>
<sequence length="38" mass="4658">MRINHHLISLILHIFFISGRYMLKPFFKKEIKPIFKIS</sequence>
<dbReference type="EMBL" id="CBXE010000009">
    <property type="protein sequence ID" value="CDL79195.1"/>
    <property type="molecule type" value="Genomic_DNA"/>
</dbReference>
<reference evidence="1 2" key="1">
    <citation type="submission" date="2013-11" db="EMBL/GenBank/DDBJ databases">
        <title>Draft genome sequence and annotation of the entomopathogenic bacterium, Xenorhabdus cabanillasi strain JM26.</title>
        <authorList>
            <person name="Gualtieri M."/>
            <person name="Ogier J.C."/>
            <person name="Pages S."/>
            <person name="Givaudan A."/>
            <person name="Gaudriault S."/>
        </authorList>
    </citation>
    <scope>NUCLEOTIDE SEQUENCE [LARGE SCALE GENOMIC DNA]</scope>
    <source>
        <strain evidence="1 2">JM26</strain>
    </source>
</reference>
<name>W1IPN2_9GAMM</name>
<accession>W1IPN2</accession>
<proteinExistence type="predicted"/>
<comment type="caution">
    <text evidence="1">The sequence shown here is derived from an EMBL/GenBank/DDBJ whole genome shotgun (WGS) entry which is preliminary data.</text>
</comment>
<protein>
    <submittedName>
        <fullName evidence="1">Uncharacterized protein</fullName>
    </submittedName>
</protein>
<dbReference type="AlphaFoldDB" id="W1IPN2"/>
<evidence type="ECO:0000313" key="2">
    <source>
        <dbReference type="Proteomes" id="UP000019197"/>
    </source>
</evidence>